<proteinExistence type="predicted"/>
<dbReference type="GO" id="GO:0000976">
    <property type="term" value="F:transcription cis-regulatory region binding"/>
    <property type="evidence" value="ECO:0007669"/>
    <property type="project" value="TreeGrafter"/>
</dbReference>
<protein>
    <submittedName>
        <fullName evidence="5">LacI family transcriptional regulator</fullName>
    </submittedName>
</protein>
<dbReference type="EMBL" id="MWWW01000004">
    <property type="protein sequence ID" value="OZG61013.1"/>
    <property type="molecule type" value="Genomic_DNA"/>
</dbReference>
<dbReference type="CDD" id="cd06267">
    <property type="entry name" value="PBP1_LacI_sugar_binding-like"/>
    <property type="match status" value="1"/>
</dbReference>
<evidence type="ECO:0000313" key="5">
    <source>
        <dbReference type="EMBL" id="OZG61013.1"/>
    </source>
</evidence>
<feature type="domain" description="HTH lacI-type" evidence="4">
    <location>
        <begin position="3"/>
        <end position="57"/>
    </location>
</feature>
<dbReference type="Gene3D" id="1.10.260.40">
    <property type="entry name" value="lambda repressor-like DNA-binding domains"/>
    <property type="match status" value="1"/>
</dbReference>
<dbReference type="SMART" id="SM00354">
    <property type="entry name" value="HTH_LACI"/>
    <property type="match status" value="1"/>
</dbReference>
<dbReference type="CDD" id="cd01392">
    <property type="entry name" value="HTH_LacI"/>
    <property type="match status" value="1"/>
</dbReference>
<dbReference type="AlphaFoldDB" id="A0A261FPY5"/>
<keyword evidence="2" id="KW-0238">DNA-binding</keyword>
<keyword evidence="6" id="KW-1185">Reference proteome</keyword>
<evidence type="ECO:0000256" key="2">
    <source>
        <dbReference type="ARBA" id="ARBA00023125"/>
    </source>
</evidence>
<dbReference type="Gene3D" id="3.40.50.2300">
    <property type="match status" value="2"/>
</dbReference>
<dbReference type="GO" id="GO:0003700">
    <property type="term" value="F:DNA-binding transcription factor activity"/>
    <property type="evidence" value="ECO:0007669"/>
    <property type="project" value="TreeGrafter"/>
</dbReference>
<dbReference type="Pfam" id="PF00356">
    <property type="entry name" value="LacI"/>
    <property type="match status" value="1"/>
</dbReference>
<comment type="caution">
    <text evidence="5">The sequence shown here is derived from an EMBL/GenBank/DDBJ whole genome shotgun (WGS) entry which is preliminary data.</text>
</comment>
<keyword evidence="3" id="KW-0804">Transcription</keyword>
<dbReference type="InterPro" id="IPR046335">
    <property type="entry name" value="LacI/GalR-like_sensor"/>
</dbReference>
<dbReference type="SUPFAM" id="SSF47413">
    <property type="entry name" value="lambda repressor-like DNA-binding domains"/>
    <property type="match status" value="1"/>
</dbReference>
<dbReference type="RefSeq" id="WP_094666861.1">
    <property type="nucleotide sequence ID" value="NZ_MWWW01000004.1"/>
</dbReference>
<dbReference type="Proteomes" id="UP000216871">
    <property type="component" value="Unassembled WGS sequence"/>
</dbReference>
<gene>
    <name evidence="5" type="ORF">BMYO_0312</name>
</gene>
<dbReference type="PANTHER" id="PTHR30146">
    <property type="entry name" value="LACI-RELATED TRANSCRIPTIONAL REPRESSOR"/>
    <property type="match status" value="1"/>
</dbReference>
<evidence type="ECO:0000313" key="6">
    <source>
        <dbReference type="Proteomes" id="UP000216871"/>
    </source>
</evidence>
<evidence type="ECO:0000259" key="4">
    <source>
        <dbReference type="PROSITE" id="PS50932"/>
    </source>
</evidence>
<keyword evidence="1" id="KW-0805">Transcription regulation</keyword>
<dbReference type="InterPro" id="IPR010982">
    <property type="entry name" value="Lambda_DNA-bd_dom_sf"/>
</dbReference>
<dbReference type="PROSITE" id="PS50932">
    <property type="entry name" value="HTH_LACI_2"/>
    <property type="match status" value="1"/>
</dbReference>
<accession>A0A261FPY5</accession>
<dbReference type="PANTHER" id="PTHR30146:SF155">
    <property type="entry name" value="ALANINE RACEMASE"/>
    <property type="match status" value="1"/>
</dbReference>
<evidence type="ECO:0000256" key="3">
    <source>
        <dbReference type="ARBA" id="ARBA00023163"/>
    </source>
</evidence>
<reference evidence="5 6" key="1">
    <citation type="journal article" date="2017" name="BMC Genomics">
        <title>Comparative genomic and phylogenomic analyses of the Bifidobacteriaceae family.</title>
        <authorList>
            <person name="Lugli G.A."/>
            <person name="Milani C."/>
            <person name="Turroni F."/>
            <person name="Duranti S."/>
            <person name="Mancabelli L."/>
            <person name="Mangifesta M."/>
            <person name="Ferrario C."/>
            <person name="Modesto M."/>
            <person name="Mattarelli P."/>
            <person name="Jiri K."/>
            <person name="van Sinderen D."/>
            <person name="Ventura M."/>
        </authorList>
    </citation>
    <scope>NUCLEOTIDE SEQUENCE [LARGE SCALE GENOMIC DNA]</scope>
    <source>
        <strain evidence="5 6">DSM 100196</strain>
    </source>
</reference>
<dbReference type="InterPro" id="IPR000843">
    <property type="entry name" value="HTH_LacI"/>
</dbReference>
<dbReference type="OrthoDB" id="3510266at2"/>
<dbReference type="Pfam" id="PF13377">
    <property type="entry name" value="Peripla_BP_3"/>
    <property type="match status" value="1"/>
</dbReference>
<dbReference type="SUPFAM" id="SSF53822">
    <property type="entry name" value="Periplasmic binding protein-like I"/>
    <property type="match status" value="1"/>
</dbReference>
<name>A0A261FPY5_9BIFI</name>
<evidence type="ECO:0000256" key="1">
    <source>
        <dbReference type="ARBA" id="ARBA00023015"/>
    </source>
</evidence>
<sequence>MKASIDDVAKRAGVSTATVSRAFSRPDMVSEKTRTRVMEAAEQLDFSVSRTAGILKSGRSYRVALLVGSGKIEWFTARIIEGLNEILREAGYDLVIYPIGDTDARKSFFSDLPVRGNVDAVVVSSFAISHPEIERLTTTRVPLIGLNITSDDFDASVRIDDRAGIKLIVRHLAALGHRNILYMYEQFTSTLGFSSFNRIYGFTDAVNEIEGLRGRTVAVSPGDSIVNVAMSELFASDDPPTAICFHQDSQAIPLLFKLRRYGVSVPDDVSITGYDNSTFAEDAGLTTVRQKPYDMAVEAARKTLALIEGRPIKVDHEIFPVQLIVRDSTSGPRPAGLSKIGVCD</sequence>
<dbReference type="InterPro" id="IPR028082">
    <property type="entry name" value="Peripla_BP_I"/>
</dbReference>
<organism evidence="5 6">
    <name type="scientific">Bifidobacterium myosotis</name>
    <dbReference type="NCBI Taxonomy" id="1630166"/>
    <lineage>
        <taxon>Bacteria</taxon>
        <taxon>Bacillati</taxon>
        <taxon>Actinomycetota</taxon>
        <taxon>Actinomycetes</taxon>
        <taxon>Bifidobacteriales</taxon>
        <taxon>Bifidobacteriaceae</taxon>
        <taxon>Bifidobacterium</taxon>
    </lineage>
</organism>